<keyword evidence="1" id="KW-0472">Membrane</keyword>
<comment type="caution">
    <text evidence="2">The sequence shown here is derived from an EMBL/GenBank/DDBJ whole genome shotgun (WGS) entry which is preliminary data.</text>
</comment>
<dbReference type="Proteomes" id="UP000634668">
    <property type="component" value="Unassembled WGS sequence"/>
</dbReference>
<name>A0A918MJ23_9FLAO</name>
<evidence type="ECO:0000313" key="2">
    <source>
        <dbReference type="EMBL" id="GGW25914.1"/>
    </source>
</evidence>
<evidence type="ECO:0000313" key="3">
    <source>
        <dbReference type="Proteomes" id="UP000634668"/>
    </source>
</evidence>
<dbReference type="EMBL" id="BMWP01000004">
    <property type="protein sequence ID" value="GGW25914.1"/>
    <property type="molecule type" value="Genomic_DNA"/>
</dbReference>
<gene>
    <name evidence="2" type="ORF">GCM10007383_08540</name>
</gene>
<proteinExistence type="predicted"/>
<sequence>MHAVLVIFLLLIGIYVYLHEGEITSGFAVKEDLFIYLVPLLGLLAYFGGDFIYSKSLTSINKESPLKEKLHKYLQVSLIRFALLEGAAFMGIFAYMKNNTIFYLVITVFLMLYLVKLRPTKDKIIQDLRLNQKEKDWFNNTVN</sequence>
<organism evidence="2 3">
    <name type="scientific">Arenibacter certesii</name>
    <dbReference type="NCBI Taxonomy" id="228955"/>
    <lineage>
        <taxon>Bacteria</taxon>
        <taxon>Pseudomonadati</taxon>
        <taxon>Bacteroidota</taxon>
        <taxon>Flavobacteriia</taxon>
        <taxon>Flavobacteriales</taxon>
        <taxon>Flavobacteriaceae</taxon>
        <taxon>Arenibacter</taxon>
    </lineage>
</organism>
<keyword evidence="3" id="KW-1185">Reference proteome</keyword>
<feature type="transmembrane region" description="Helical" evidence="1">
    <location>
        <begin position="101"/>
        <end position="117"/>
    </location>
</feature>
<reference evidence="2" key="1">
    <citation type="journal article" date="2014" name="Int. J. Syst. Evol. Microbiol.">
        <title>Complete genome sequence of Corynebacterium casei LMG S-19264T (=DSM 44701T), isolated from a smear-ripened cheese.</title>
        <authorList>
            <consortium name="US DOE Joint Genome Institute (JGI-PGF)"/>
            <person name="Walter F."/>
            <person name="Albersmeier A."/>
            <person name="Kalinowski J."/>
            <person name="Ruckert C."/>
        </authorList>
    </citation>
    <scope>NUCLEOTIDE SEQUENCE</scope>
    <source>
        <strain evidence="2">KCTC 12113</strain>
    </source>
</reference>
<keyword evidence="1" id="KW-1133">Transmembrane helix</keyword>
<protein>
    <submittedName>
        <fullName evidence="2">Uncharacterized protein</fullName>
    </submittedName>
</protein>
<feature type="transmembrane region" description="Helical" evidence="1">
    <location>
        <begin position="34"/>
        <end position="53"/>
    </location>
</feature>
<feature type="transmembrane region" description="Helical" evidence="1">
    <location>
        <begin position="73"/>
        <end position="95"/>
    </location>
</feature>
<reference evidence="2" key="2">
    <citation type="submission" date="2020-09" db="EMBL/GenBank/DDBJ databases">
        <authorList>
            <person name="Sun Q."/>
            <person name="Kim S."/>
        </authorList>
    </citation>
    <scope>NUCLEOTIDE SEQUENCE</scope>
    <source>
        <strain evidence="2">KCTC 12113</strain>
    </source>
</reference>
<evidence type="ECO:0000256" key="1">
    <source>
        <dbReference type="SAM" id="Phobius"/>
    </source>
</evidence>
<accession>A0A918MJ23</accession>
<dbReference type="AlphaFoldDB" id="A0A918MJ23"/>
<keyword evidence="1" id="KW-0812">Transmembrane</keyword>